<organism evidence="1 2">
    <name type="scientific">Bacillus cereus VD184</name>
    <dbReference type="NCBI Taxonomy" id="1053242"/>
    <lineage>
        <taxon>Bacteria</taxon>
        <taxon>Bacillati</taxon>
        <taxon>Bacillota</taxon>
        <taxon>Bacilli</taxon>
        <taxon>Bacillales</taxon>
        <taxon>Bacillaceae</taxon>
        <taxon>Bacillus</taxon>
        <taxon>Bacillus cereus group</taxon>
    </lineage>
</organism>
<name>A0A9W5RBU9_BACCE</name>
<comment type="caution">
    <text evidence="1">The sequence shown here is derived from an EMBL/GenBank/DDBJ whole genome shotgun (WGS) entry which is preliminary data.</text>
</comment>
<sequence length="49" mass="5501">MKKKILIISTLAGFLFLNYFSQSIENKQLAKPKDDQVIMYMEVPGGGGH</sequence>
<accession>A0A9W5RBU9</accession>
<dbReference type="Proteomes" id="UP000014028">
    <property type="component" value="Unassembled WGS sequence"/>
</dbReference>
<evidence type="ECO:0000313" key="2">
    <source>
        <dbReference type="Proteomes" id="UP000014028"/>
    </source>
</evidence>
<protein>
    <submittedName>
        <fullName evidence="1">Uncharacterized protein</fullName>
    </submittedName>
</protein>
<evidence type="ECO:0000313" key="1">
    <source>
        <dbReference type="EMBL" id="EOQ19682.1"/>
    </source>
</evidence>
<dbReference type="RefSeq" id="WP_001995865.1">
    <property type="nucleotide sequence ID" value="NZ_KB976820.1"/>
</dbReference>
<dbReference type="AlphaFoldDB" id="A0A9W5RBU9"/>
<reference evidence="1 2" key="1">
    <citation type="submission" date="2012-12" db="EMBL/GenBank/DDBJ databases">
        <title>The Genome Sequence of Bacillus cereus VD184.</title>
        <authorList>
            <consortium name="The Broad Institute Genome Sequencing Platform"/>
            <consortium name="The Broad Institute Genome Sequencing Center for Infectious Disease"/>
            <person name="Feldgarden M."/>
            <person name="Van der Auwera G.A."/>
            <person name="Mahillon J."/>
            <person name="Duprez V."/>
            <person name="Timmery S."/>
            <person name="Mattelet C."/>
            <person name="Dierick K."/>
            <person name="Sun M."/>
            <person name="Yu Z."/>
            <person name="Zhu L."/>
            <person name="Hu X."/>
            <person name="Shank E.B."/>
            <person name="Swiecicka I."/>
            <person name="Hansen B.M."/>
            <person name="Andrup L."/>
            <person name="Walker B."/>
            <person name="Young S.K."/>
            <person name="Zeng Q."/>
            <person name="Gargeya S."/>
            <person name="Fitzgerald M."/>
            <person name="Haas B."/>
            <person name="Abouelleil A."/>
            <person name="Alvarado L."/>
            <person name="Arachchi H.M."/>
            <person name="Berlin A.M."/>
            <person name="Chapman S.B."/>
            <person name="Dewar J."/>
            <person name="Goldberg J."/>
            <person name="Griggs A."/>
            <person name="Gujja S."/>
            <person name="Hansen M."/>
            <person name="Howarth C."/>
            <person name="Imamovic A."/>
            <person name="Larimer J."/>
            <person name="McCowan C."/>
            <person name="Murphy C."/>
            <person name="Neiman D."/>
            <person name="Pearson M."/>
            <person name="Priest M."/>
            <person name="Roberts A."/>
            <person name="Saif S."/>
            <person name="Shea T."/>
            <person name="Sisk P."/>
            <person name="Sykes S."/>
            <person name="Wortman J."/>
            <person name="Nusbaum C."/>
            <person name="Birren B."/>
        </authorList>
    </citation>
    <scope>NUCLEOTIDE SEQUENCE [LARGE SCALE GENOMIC DNA]</scope>
    <source>
        <strain evidence="1 2">VD184</strain>
    </source>
</reference>
<gene>
    <name evidence="1" type="ORF">IKC_04156</name>
</gene>
<proteinExistence type="predicted"/>
<dbReference type="EMBL" id="AHFK01000018">
    <property type="protein sequence ID" value="EOQ19682.1"/>
    <property type="molecule type" value="Genomic_DNA"/>
</dbReference>